<keyword evidence="1" id="KW-1133">Transmembrane helix</keyword>
<dbReference type="HOGENOM" id="CLU_2652191_0_0_9"/>
<organism evidence="2 3">
    <name type="scientific">Roseburia intestinalis XB6B4</name>
    <dbReference type="NCBI Taxonomy" id="718255"/>
    <lineage>
        <taxon>Bacteria</taxon>
        <taxon>Bacillati</taxon>
        <taxon>Bacillota</taxon>
        <taxon>Clostridia</taxon>
        <taxon>Lachnospirales</taxon>
        <taxon>Lachnospiraceae</taxon>
        <taxon>Roseburia</taxon>
    </lineage>
</organism>
<evidence type="ECO:0000313" key="3">
    <source>
        <dbReference type="Proteomes" id="UP000008953"/>
    </source>
</evidence>
<gene>
    <name evidence="2" type="ORF">RO1_06550</name>
</gene>
<evidence type="ECO:0000313" key="2">
    <source>
        <dbReference type="EMBL" id="CBL11393.1"/>
    </source>
</evidence>
<sequence length="76" mass="9176">MMKVMLAAIEIFSLVYQRIFAQKVLTQRKHSRVWECFVWGMYFVISNFFTYSFAKSAWDNTGIFVVSFFLLYVFYI</sequence>
<dbReference type="AlphaFoldDB" id="D4KVK3"/>
<feature type="transmembrane region" description="Helical" evidence="1">
    <location>
        <begin position="57"/>
        <end position="75"/>
    </location>
</feature>
<proteinExistence type="predicted"/>
<dbReference type="EMBL" id="FP929050">
    <property type="protein sequence ID" value="CBL11393.1"/>
    <property type="molecule type" value="Genomic_DNA"/>
</dbReference>
<protein>
    <submittedName>
        <fullName evidence="2">Uncharacterized protein</fullName>
    </submittedName>
</protein>
<accession>D4KVK3</accession>
<reference evidence="2 3" key="2">
    <citation type="submission" date="2010-03" db="EMBL/GenBank/DDBJ databases">
        <authorList>
            <person name="Pajon A."/>
        </authorList>
    </citation>
    <scope>NUCLEOTIDE SEQUENCE [LARGE SCALE GENOMIC DNA]</scope>
    <source>
        <strain evidence="2 3">XB6B4</strain>
    </source>
</reference>
<dbReference type="KEGG" id="rix:RO1_06550"/>
<dbReference type="PATRIC" id="fig|718255.3.peg.1858"/>
<dbReference type="RefSeq" id="WP_015520278.1">
    <property type="nucleotide sequence ID" value="NC_021012.1"/>
</dbReference>
<keyword evidence="1" id="KW-0812">Transmembrane</keyword>
<reference evidence="2 3" key="1">
    <citation type="submission" date="2010-03" db="EMBL/GenBank/DDBJ databases">
        <title>The genome sequence of Roseburia intestinalis XB6B4.</title>
        <authorList>
            <consortium name="metaHIT consortium -- http://www.metahit.eu/"/>
            <person name="Pajon A."/>
            <person name="Turner K."/>
            <person name="Parkhill J."/>
            <person name="Bernalier A."/>
        </authorList>
    </citation>
    <scope>NUCLEOTIDE SEQUENCE [LARGE SCALE GENOMIC DNA]</scope>
    <source>
        <strain evidence="2 3">XB6B4</strain>
    </source>
</reference>
<keyword evidence="1" id="KW-0472">Membrane</keyword>
<dbReference type="Proteomes" id="UP000008953">
    <property type="component" value="Chromosome"/>
</dbReference>
<name>D4KVK3_9FIRM</name>
<feature type="transmembrane region" description="Helical" evidence="1">
    <location>
        <begin position="31"/>
        <end position="50"/>
    </location>
</feature>
<evidence type="ECO:0000256" key="1">
    <source>
        <dbReference type="SAM" id="Phobius"/>
    </source>
</evidence>